<accession>A0AA88CTM7</accession>
<keyword evidence="2" id="KW-1185">Reference proteome</keyword>
<evidence type="ECO:0000313" key="2">
    <source>
        <dbReference type="Proteomes" id="UP001187192"/>
    </source>
</evidence>
<evidence type="ECO:0000313" key="1">
    <source>
        <dbReference type="EMBL" id="GMN29756.1"/>
    </source>
</evidence>
<name>A0AA88CTM7_FICCA</name>
<comment type="caution">
    <text evidence="1">The sequence shown here is derived from an EMBL/GenBank/DDBJ whole genome shotgun (WGS) entry which is preliminary data.</text>
</comment>
<organism evidence="1 2">
    <name type="scientific">Ficus carica</name>
    <name type="common">Common fig</name>
    <dbReference type="NCBI Taxonomy" id="3494"/>
    <lineage>
        <taxon>Eukaryota</taxon>
        <taxon>Viridiplantae</taxon>
        <taxon>Streptophyta</taxon>
        <taxon>Embryophyta</taxon>
        <taxon>Tracheophyta</taxon>
        <taxon>Spermatophyta</taxon>
        <taxon>Magnoliopsida</taxon>
        <taxon>eudicotyledons</taxon>
        <taxon>Gunneridae</taxon>
        <taxon>Pentapetalae</taxon>
        <taxon>rosids</taxon>
        <taxon>fabids</taxon>
        <taxon>Rosales</taxon>
        <taxon>Moraceae</taxon>
        <taxon>Ficeae</taxon>
        <taxon>Ficus</taxon>
    </lineage>
</organism>
<dbReference type="EMBL" id="BTGU01000002">
    <property type="protein sequence ID" value="GMN29756.1"/>
    <property type="molecule type" value="Genomic_DNA"/>
</dbReference>
<gene>
    <name evidence="1" type="ORF">TIFTF001_002552</name>
</gene>
<dbReference type="Proteomes" id="UP001187192">
    <property type="component" value="Unassembled WGS sequence"/>
</dbReference>
<proteinExistence type="predicted"/>
<reference evidence="1" key="1">
    <citation type="submission" date="2023-07" db="EMBL/GenBank/DDBJ databases">
        <title>draft genome sequence of fig (Ficus carica).</title>
        <authorList>
            <person name="Takahashi T."/>
            <person name="Nishimura K."/>
        </authorList>
    </citation>
    <scope>NUCLEOTIDE SEQUENCE</scope>
</reference>
<dbReference type="AlphaFoldDB" id="A0AA88CTM7"/>
<sequence length="125" mass="14091">MIMEIGSIAGYNLYGKDEEDKKKQKMFDNAAMNMSCSSYTTSSLESAAQKACISREKYVASRQEFLRSYNLTPTPEAAAEKKKVSVGNRTKKWFKDNKPNNPLRFMVLCVAPKLDVNGKSPSDYE</sequence>
<protein>
    <submittedName>
        <fullName evidence="1">Uncharacterized protein</fullName>
    </submittedName>
</protein>